<evidence type="ECO:0000256" key="1">
    <source>
        <dbReference type="SAM" id="Phobius"/>
    </source>
</evidence>
<organism evidence="2 3">
    <name type="scientific">Pedobacter alpinus</name>
    <dbReference type="NCBI Taxonomy" id="1590643"/>
    <lineage>
        <taxon>Bacteria</taxon>
        <taxon>Pseudomonadati</taxon>
        <taxon>Bacteroidota</taxon>
        <taxon>Sphingobacteriia</taxon>
        <taxon>Sphingobacteriales</taxon>
        <taxon>Sphingobacteriaceae</taxon>
        <taxon>Pedobacter</taxon>
    </lineage>
</organism>
<evidence type="ECO:0000313" key="3">
    <source>
        <dbReference type="Proteomes" id="UP001597546"/>
    </source>
</evidence>
<reference evidence="3" key="1">
    <citation type="journal article" date="2019" name="Int. J. Syst. Evol. Microbiol.">
        <title>The Global Catalogue of Microorganisms (GCM) 10K type strain sequencing project: providing services to taxonomists for standard genome sequencing and annotation.</title>
        <authorList>
            <consortium name="The Broad Institute Genomics Platform"/>
            <consortium name="The Broad Institute Genome Sequencing Center for Infectious Disease"/>
            <person name="Wu L."/>
            <person name="Ma J."/>
        </authorList>
    </citation>
    <scope>NUCLEOTIDE SEQUENCE [LARGE SCALE GENOMIC DNA]</scope>
    <source>
        <strain evidence="3">KCTC 42456</strain>
    </source>
</reference>
<dbReference type="Proteomes" id="UP001597546">
    <property type="component" value="Unassembled WGS sequence"/>
</dbReference>
<sequence length="131" mass="15470">MFSNLDVDRSKVENKAVFQISLTYRIFQILVNSYFIFIVPALTLSYTIQHSMLKKDLFGEVMSNLVALAFAVFFFFYFKNPYRLIKINGGNVYKNREISKQVLEKMEWEIIVERNDHIIASPPSIYERQIN</sequence>
<dbReference type="EMBL" id="JBHULV010000050">
    <property type="protein sequence ID" value="MFD2733004.1"/>
    <property type="molecule type" value="Genomic_DNA"/>
</dbReference>
<protein>
    <submittedName>
        <fullName evidence="2">Uncharacterized protein</fullName>
    </submittedName>
</protein>
<comment type="caution">
    <text evidence="2">The sequence shown here is derived from an EMBL/GenBank/DDBJ whole genome shotgun (WGS) entry which is preliminary data.</text>
</comment>
<keyword evidence="1" id="KW-1133">Transmembrane helix</keyword>
<feature type="transmembrane region" description="Helical" evidence="1">
    <location>
        <begin position="61"/>
        <end position="78"/>
    </location>
</feature>
<name>A0ABW5TVV3_9SPHI</name>
<dbReference type="RefSeq" id="WP_379048116.1">
    <property type="nucleotide sequence ID" value="NZ_JBHSKW010000069.1"/>
</dbReference>
<keyword evidence="3" id="KW-1185">Reference proteome</keyword>
<feature type="transmembrane region" description="Helical" evidence="1">
    <location>
        <begin position="29"/>
        <end position="49"/>
    </location>
</feature>
<gene>
    <name evidence="2" type="ORF">ACFSSE_14940</name>
</gene>
<evidence type="ECO:0000313" key="2">
    <source>
        <dbReference type="EMBL" id="MFD2733004.1"/>
    </source>
</evidence>
<keyword evidence="1" id="KW-0472">Membrane</keyword>
<proteinExistence type="predicted"/>
<accession>A0ABW5TVV3</accession>
<keyword evidence="1" id="KW-0812">Transmembrane</keyword>